<evidence type="ECO:0000256" key="5">
    <source>
        <dbReference type="ARBA" id="ARBA00022723"/>
    </source>
</evidence>
<dbReference type="HOGENOM" id="CLU_030422_1_0_1"/>
<dbReference type="InterPro" id="IPR039396">
    <property type="entry name" value="Deltex_C"/>
</dbReference>
<evidence type="ECO:0000259" key="10">
    <source>
        <dbReference type="PROSITE" id="PS50089"/>
    </source>
</evidence>
<dbReference type="EC" id="2.3.2.27" evidence="9"/>
<evidence type="ECO:0000256" key="1">
    <source>
        <dbReference type="ARBA" id="ARBA00000900"/>
    </source>
</evidence>
<dbReference type="KEGG" id="lcm:102354895"/>
<dbReference type="FunFam" id="3.30.390.130:FF:000001">
    <property type="entry name" value="Probable E3 ubiquitin-protein ligase DTX3"/>
    <property type="match status" value="1"/>
</dbReference>
<dbReference type="GeneTree" id="ENSGT00940000161404"/>
<dbReference type="CDD" id="cd16711">
    <property type="entry name" value="RING-HC_DTX3"/>
    <property type="match status" value="1"/>
</dbReference>
<evidence type="ECO:0000313" key="11">
    <source>
        <dbReference type="Ensembl" id="ENSLACP00000020900.2"/>
    </source>
</evidence>
<dbReference type="CDD" id="cd09633">
    <property type="entry name" value="Deltex_C"/>
    <property type="match status" value="1"/>
</dbReference>
<dbReference type="SUPFAM" id="SSF57850">
    <property type="entry name" value="RING/U-box"/>
    <property type="match status" value="1"/>
</dbReference>
<dbReference type="InterPro" id="IPR039398">
    <property type="entry name" value="Deltex_fam"/>
</dbReference>
<dbReference type="InParanoid" id="H3BG79"/>
<dbReference type="Gene3D" id="3.30.390.130">
    <property type="match status" value="1"/>
</dbReference>
<evidence type="ECO:0000256" key="7">
    <source>
        <dbReference type="ARBA" id="ARBA00022833"/>
    </source>
</evidence>
<feature type="domain" description="RING-type" evidence="10">
    <location>
        <begin position="112"/>
        <end position="151"/>
    </location>
</feature>
<evidence type="ECO:0000256" key="2">
    <source>
        <dbReference type="ARBA" id="ARBA00004906"/>
    </source>
</evidence>
<reference evidence="11" key="3">
    <citation type="submission" date="2025-09" db="UniProtKB">
        <authorList>
            <consortium name="Ensembl"/>
        </authorList>
    </citation>
    <scope>IDENTIFICATION</scope>
</reference>
<dbReference type="Bgee" id="ENSLACG00000018364">
    <property type="expression patterns" value="Expressed in pelvic fin and 2 other cell types or tissues"/>
</dbReference>
<evidence type="ECO:0000256" key="8">
    <source>
        <dbReference type="PROSITE-ProRule" id="PRU00175"/>
    </source>
</evidence>
<reference evidence="11" key="2">
    <citation type="submission" date="2025-08" db="UniProtKB">
        <authorList>
            <consortium name="Ensembl"/>
        </authorList>
    </citation>
    <scope>IDENTIFICATION</scope>
</reference>
<dbReference type="SMART" id="SM00184">
    <property type="entry name" value="RING"/>
    <property type="match status" value="1"/>
</dbReference>
<dbReference type="Ensembl" id="ENSLACT00000021040.2">
    <property type="protein sequence ID" value="ENSLACP00000020900.2"/>
    <property type="gene ID" value="ENSLACG00000018364.2"/>
</dbReference>
<comment type="similarity">
    <text evidence="3 9">Belongs to the Deltex family.</text>
</comment>
<dbReference type="eggNOG" id="ENOG502QUYA">
    <property type="taxonomic scope" value="Eukaryota"/>
</dbReference>
<dbReference type="GO" id="GO:0008270">
    <property type="term" value="F:zinc ion binding"/>
    <property type="evidence" value="ECO:0007669"/>
    <property type="project" value="UniProtKB-KW"/>
</dbReference>
<evidence type="ECO:0000256" key="9">
    <source>
        <dbReference type="RuleBase" id="RU367105"/>
    </source>
</evidence>
<comment type="pathway">
    <text evidence="2 9">Protein modification; protein ubiquitination.</text>
</comment>
<dbReference type="Gene3D" id="3.30.40.10">
    <property type="entry name" value="Zinc/RING finger domain, C3HC4 (zinc finger)"/>
    <property type="match status" value="1"/>
</dbReference>
<dbReference type="Pfam" id="PF13639">
    <property type="entry name" value="zf-RING_2"/>
    <property type="match status" value="1"/>
</dbReference>
<dbReference type="STRING" id="7897.ENSLACP00000020900"/>
<dbReference type="GO" id="GO:0016567">
    <property type="term" value="P:protein ubiquitination"/>
    <property type="evidence" value="ECO:0007669"/>
    <property type="project" value="UniProtKB-UniRule"/>
</dbReference>
<dbReference type="PROSITE" id="PS00518">
    <property type="entry name" value="ZF_RING_1"/>
    <property type="match status" value="1"/>
</dbReference>
<dbReference type="InterPro" id="IPR017907">
    <property type="entry name" value="Znf_RING_CS"/>
</dbReference>
<dbReference type="InterPro" id="IPR013083">
    <property type="entry name" value="Znf_RING/FYVE/PHD"/>
</dbReference>
<dbReference type="UniPathway" id="UPA00143"/>
<reference evidence="12" key="1">
    <citation type="submission" date="2011-08" db="EMBL/GenBank/DDBJ databases">
        <title>The draft genome of Latimeria chalumnae.</title>
        <authorList>
            <person name="Di Palma F."/>
            <person name="Alfoldi J."/>
            <person name="Johnson J."/>
            <person name="Berlin A."/>
            <person name="Gnerre S."/>
            <person name="Jaffe D."/>
            <person name="MacCallum I."/>
            <person name="Young S."/>
            <person name="Walker B.J."/>
            <person name="Lander E."/>
            <person name="Lindblad-Toh K."/>
        </authorList>
    </citation>
    <scope>NUCLEOTIDE SEQUENCE [LARGE SCALE GENOMIC DNA]</scope>
    <source>
        <strain evidence="12">Wild caught</strain>
    </source>
</reference>
<dbReference type="EMBL" id="AFYH01001433">
    <property type="status" value="NOT_ANNOTATED_CDS"/>
    <property type="molecule type" value="Genomic_DNA"/>
</dbReference>
<dbReference type="Pfam" id="PF18102">
    <property type="entry name" value="DTC"/>
    <property type="match status" value="1"/>
</dbReference>
<gene>
    <name evidence="11" type="primary">DTX3</name>
</gene>
<evidence type="ECO:0000256" key="4">
    <source>
        <dbReference type="ARBA" id="ARBA00022679"/>
    </source>
</evidence>
<keyword evidence="5 9" id="KW-0479">Metal-binding</keyword>
<name>H3BG79_LATCH</name>
<accession>H3BG79</accession>
<dbReference type="OrthoDB" id="527344at2759"/>
<dbReference type="Proteomes" id="UP000008672">
    <property type="component" value="Unassembled WGS sequence"/>
</dbReference>
<dbReference type="GO" id="GO:0061630">
    <property type="term" value="F:ubiquitin protein ligase activity"/>
    <property type="evidence" value="ECO:0007669"/>
    <property type="project" value="UniProtKB-UniRule"/>
</dbReference>
<dbReference type="AlphaFoldDB" id="H3BG79"/>
<proteinExistence type="inferred from homology"/>
<dbReference type="GO" id="GO:0005737">
    <property type="term" value="C:cytoplasm"/>
    <property type="evidence" value="ECO:0007669"/>
    <property type="project" value="UniProtKB-SubCell"/>
</dbReference>
<keyword evidence="6 8" id="KW-0863">Zinc-finger</keyword>
<dbReference type="GeneID" id="102354895"/>
<dbReference type="FunCoup" id="H3BG79">
    <property type="interactions" value="106"/>
</dbReference>
<dbReference type="PROSITE" id="PS50089">
    <property type="entry name" value="ZF_RING_2"/>
    <property type="match status" value="1"/>
</dbReference>
<protein>
    <recommendedName>
        <fullName evidence="9">E3 ubiquitin-protein ligase</fullName>
        <ecNumber evidence="9">2.3.2.27</ecNumber>
    </recommendedName>
</protein>
<dbReference type="InterPro" id="IPR001841">
    <property type="entry name" value="Znf_RING"/>
</dbReference>
<dbReference type="EMBL" id="AFYH01001431">
    <property type="status" value="NOT_ANNOTATED_CDS"/>
    <property type="molecule type" value="Genomic_DNA"/>
</dbReference>
<dbReference type="EMBL" id="AFYH01001432">
    <property type="status" value="NOT_ANNOTATED_CDS"/>
    <property type="molecule type" value="Genomic_DNA"/>
</dbReference>
<comment type="catalytic activity">
    <reaction evidence="1 9">
        <text>S-ubiquitinyl-[E2 ubiquitin-conjugating enzyme]-L-cysteine + [acceptor protein]-L-lysine = [E2 ubiquitin-conjugating enzyme]-L-cysteine + N(6)-ubiquitinyl-[acceptor protein]-L-lysine.</text>
        <dbReference type="EC" id="2.3.2.27"/>
    </reaction>
</comment>
<dbReference type="InterPro" id="IPR039399">
    <property type="entry name" value="Deltex_C_sf"/>
</dbReference>
<evidence type="ECO:0000256" key="3">
    <source>
        <dbReference type="ARBA" id="ARBA00009413"/>
    </source>
</evidence>
<dbReference type="PANTHER" id="PTHR12622">
    <property type="entry name" value="DELTEX-RELATED"/>
    <property type="match status" value="1"/>
</dbReference>
<comment type="subcellular location">
    <subcellularLocation>
        <location evidence="9">Cytoplasm</location>
    </subcellularLocation>
</comment>
<keyword evidence="9" id="KW-0963">Cytoplasm</keyword>
<evidence type="ECO:0000256" key="6">
    <source>
        <dbReference type="ARBA" id="ARBA00022771"/>
    </source>
</evidence>
<dbReference type="OMA" id="WQRLPGF"/>
<dbReference type="GO" id="GO:0007219">
    <property type="term" value="P:Notch signaling pathway"/>
    <property type="evidence" value="ECO:0007669"/>
    <property type="project" value="InterPro"/>
</dbReference>
<keyword evidence="12" id="KW-1185">Reference proteome</keyword>
<keyword evidence="7 9" id="KW-0862">Zinc</keyword>
<keyword evidence="4 9" id="KW-0808">Transferase</keyword>
<sequence length="295" mass="33293">MGSLLSTMTHRQATSNNGITVPKQVWDFLNEHKPLKLKEIKEHQKVSIFIDQETRDSYTLKIICEGPDPKKSLSSTKKSLKYHFKKAEDELTKTSRKSKAIRDVADTDQDNCPICLGDIEAKKTLEKCGHSFCEDCLNQALKIKSTCPLCKEFYGKLIGNQPENGTMSVRWESHLHLPGYEKSGTIIVQYSFSSGIQGPEHPNPGVPYPGTTRCAFLPDNPEGNKVLGLLRRAFDQRLTFTIGTSMTTGRSNVITWNDIHHKTNTWGGPQFFGYPDPSYLQRVQEELRDKGITED</sequence>
<organism evidence="11 12">
    <name type="scientific">Latimeria chalumnae</name>
    <name type="common">Coelacanth</name>
    <dbReference type="NCBI Taxonomy" id="7897"/>
    <lineage>
        <taxon>Eukaryota</taxon>
        <taxon>Metazoa</taxon>
        <taxon>Chordata</taxon>
        <taxon>Craniata</taxon>
        <taxon>Vertebrata</taxon>
        <taxon>Euteleostomi</taxon>
        <taxon>Coelacanthiformes</taxon>
        <taxon>Coelacanthidae</taxon>
        <taxon>Latimeria</taxon>
    </lineage>
</organism>
<evidence type="ECO:0000313" key="12">
    <source>
        <dbReference type="Proteomes" id="UP000008672"/>
    </source>
</evidence>